<evidence type="ECO:0000256" key="3">
    <source>
        <dbReference type="ARBA" id="ARBA00023125"/>
    </source>
</evidence>
<keyword evidence="7" id="KW-1185">Reference proteome</keyword>
<evidence type="ECO:0000313" key="7">
    <source>
        <dbReference type="Proteomes" id="UP000051820"/>
    </source>
</evidence>
<dbReference type="InterPro" id="IPR000847">
    <property type="entry name" value="LysR_HTH_N"/>
</dbReference>
<gene>
    <name evidence="6" type="ORF">FD16_GL001338</name>
</gene>
<keyword evidence="3" id="KW-0238">DNA-binding</keyword>
<comment type="caution">
    <text evidence="6">The sequence shown here is derived from an EMBL/GenBank/DDBJ whole genome shotgun (WGS) entry which is preliminary data.</text>
</comment>
<dbReference type="InterPro" id="IPR036388">
    <property type="entry name" value="WH-like_DNA-bd_sf"/>
</dbReference>
<dbReference type="InterPro" id="IPR036390">
    <property type="entry name" value="WH_DNA-bd_sf"/>
</dbReference>
<keyword evidence="4" id="KW-0804">Transcription</keyword>
<name>A0A0R1WCC8_9LACO</name>
<organism evidence="6 7">
    <name type="scientific">Paucilactobacillus suebicus DSM 5007 = KCTC 3549</name>
    <dbReference type="NCBI Taxonomy" id="1423807"/>
    <lineage>
        <taxon>Bacteria</taxon>
        <taxon>Bacillati</taxon>
        <taxon>Bacillota</taxon>
        <taxon>Bacilli</taxon>
        <taxon>Lactobacillales</taxon>
        <taxon>Lactobacillaceae</taxon>
        <taxon>Paucilactobacillus</taxon>
    </lineage>
</organism>
<dbReference type="PATRIC" id="fig|1423807.3.peg.1365"/>
<dbReference type="STRING" id="1423807.FD16_GL001338"/>
<dbReference type="CDD" id="cd05466">
    <property type="entry name" value="PBP2_LTTR_substrate"/>
    <property type="match status" value="1"/>
</dbReference>
<evidence type="ECO:0000256" key="4">
    <source>
        <dbReference type="ARBA" id="ARBA00023163"/>
    </source>
</evidence>
<dbReference type="Pfam" id="PF00126">
    <property type="entry name" value="HTH_1"/>
    <property type="match status" value="1"/>
</dbReference>
<dbReference type="Proteomes" id="UP000051820">
    <property type="component" value="Unassembled WGS sequence"/>
</dbReference>
<keyword evidence="2" id="KW-0805">Transcription regulation</keyword>
<reference evidence="6 7" key="1">
    <citation type="journal article" date="2015" name="Genome Announc.">
        <title>Expanding the biotechnology potential of lactobacilli through comparative genomics of 213 strains and associated genera.</title>
        <authorList>
            <person name="Sun Z."/>
            <person name="Harris H.M."/>
            <person name="McCann A."/>
            <person name="Guo C."/>
            <person name="Argimon S."/>
            <person name="Zhang W."/>
            <person name="Yang X."/>
            <person name="Jeffery I.B."/>
            <person name="Cooney J.C."/>
            <person name="Kagawa T.F."/>
            <person name="Liu W."/>
            <person name="Song Y."/>
            <person name="Salvetti E."/>
            <person name="Wrobel A."/>
            <person name="Rasinkangas P."/>
            <person name="Parkhill J."/>
            <person name="Rea M.C."/>
            <person name="O'Sullivan O."/>
            <person name="Ritari J."/>
            <person name="Douillard F.P."/>
            <person name="Paul Ross R."/>
            <person name="Yang R."/>
            <person name="Briner A.E."/>
            <person name="Felis G.E."/>
            <person name="de Vos W.M."/>
            <person name="Barrangou R."/>
            <person name="Klaenhammer T.R."/>
            <person name="Caufield P.W."/>
            <person name="Cui Y."/>
            <person name="Zhang H."/>
            <person name="O'Toole P.W."/>
        </authorList>
    </citation>
    <scope>NUCLEOTIDE SEQUENCE [LARGE SCALE GENOMIC DNA]</scope>
    <source>
        <strain evidence="6 7">DSM 5007</strain>
    </source>
</reference>
<dbReference type="GO" id="GO:0003700">
    <property type="term" value="F:DNA-binding transcription factor activity"/>
    <property type="evidence" value="ECO:0007669"/>
    <property type="project" value="InterPro"/>
</dbReference>
<dbReference type="InterPro" id="IPR050950">
    <property type="entry name" value="HTH-type_LysR_regulators"/>
</dbReference>
<dbReference type="SUPFAM" id="SSF46785">
    <property type="entry name" value="Winged helix' DNA-binding domain"/>
    <property type="match status" value="1"/>
</dbReference>
<dbReference type="InterPro" id="IPR005119">
    <property type="entry name" value="LysR_subst-bd"/>
</dbReference>
<dbReference type="GO" id="GO:0003677">
    <property type="term" value="F:DNA binding"/>
    <property type="evidence" value="ECO:0007669"/>
    <property type="project" value="UniProtKB-KW"/>
</dbReference>
<dbReference type="PANTHER" id="PTHR30419:SF28">
    <property type="entry name" value="HTH-TYPE TRANSCRIPTIONAL REGULATOR BSDA"/>
    <property type="match status" value="1"/>
</dbReference>
<evidence type="ECO:0000313" key="6">
    <source>
        <dbReference type="EMBL" id="KRM13193.1"/>
    </source>
</evidence>
<dbReference type="eggNOG" id="COG0583">
    <property type="taxonomic scope" value="Bacteria"/>
</dbReference>
<sequence length="306" mass="34770">MEMTKLTIDDLKSFVKLNEVMNVSDTAIQLSMTQSALSKRIQAMEKELGSQLISTKNKRHLVITESGDVLYRYAQTILTQFGLMEDELEQYRELKKGTLRIGSIPVMSQFGLMQIIDEFMTKFPQINISLEETEGEQLLTQLRSDNFDLGIIRDVQSNLLNRSQYEFIDLDTDELKVVLPVSHSLAKEKSLTINQLVDSDIATLQPGSGIYEIVNELFNEAGHTPNIRFTSTHIETLIKVVANANRATFLFNNSIKDLPRDQFVILPFTKPIYSNLQVVYHHGNLSQAGKRFVDFLINSKTKTTSD</sequence>
<accession>A0A0R1WCC8</accession>
<dbReference type="Pfam" id="PF03466">
    <property type="entry name" value="LysR_substrate"/>
    <property type="match status" value="1"/>
</dbReference>
<protein>
    <submittedName>
        <fullName evidence="6">Transcriptional regulator</fullName>
    </submittedName>
</protein>
<evidence type="ECO:0000256" key="2">
    <source>
        <dbReference type="ARBA" id="ARBA00023015"/>
    </source>
</evidence>
<dbReference type="AlphaFoldDB" id="A0A0R1WCC8"/>
<dbReference type="GO" id="GO:0005829">
    <property type="term" value="C:cytosol"/>
    <property type="evidence" value="ECO:0007669"/>
    <property type="project" value="TreeGrafter"/>
</dbReference>
<feature type="domain" description="HTH lysR-type" evidence="5">
    <location>
        <begin position="6"/>
        <end position="64"/>
    </location>
</feature>
<evidence type="ECO:0000256" key="1">
    <source>
        <dbReference type="ARBA" id="ARBA00009437"/>
    </source>
</evidence>
<dbReference type="SUPFAM" id="SSF53850">
    <property type="entry name" value="Periplasmic binding protein-like II"/>
    <property type="match status" value="1"/>
</dbReference>
<dbReference type="PANTHER" id="PTHR30419">
    <property type="entry name" value="HTH-TYPE TRANSCRIPTIONAL REGULATOR YBHD"/>
    <property type="match status" value="1"/>
</dbReference>
<dbReference type="Gene3D" id="1.10.10.10">
    <property type="entry name" value="Winged helix-like DNA-binding domain superfamily/Winged helix DNA-binding domain"/>
    <property type="match status" value="1"/>
</dbReference>
<dbReference type="EMBL" id="AZGF01000003">
    <property type="protein sequence ID" value="KRM13193.1"/>
    <property type="molecule type" value="Genomic_DNA"/>
</dbReference>
<dbReference type="Gene3D" id="3.40.190.290">
    <property type="match status" value="1"/>
</dbReference>
<dbReference type="PROSITE" id="PS50931">
    <property type="entry name" value="HTH_LYSR"/>
    <property type="match status" value="1"/>
</dbReference>
<proteinExistence type="inferred from homology"/>
<comment type="similarity">
    <text evidence="1">Belongs to the LysR transcriptional regulatory family.</text>
</comment>
<evidence type="ECO:0000259" key="5">
    <source>
        <dbReference type="PROSITE" id="PS50931"/>
    </source>
</evidence>